<sequence length="199" mass="21393">MIRKLALVTAAVLVSGTLVLPSAATAAPAAVKTLNVDYQVQVTGYYCGPAATRIALSARTQNLPGQDDLAAQLGTTENGTDHISQVVTVLNNDLGTTWYETKEMPSDPPSQEQKDLLWNDIVKDIDNGYALVANIVAPPDNHPPGYPNETIYHYFTVIGYDTDARTVQIADPANFGGNQIYWLGFDQLASLIPPKGYAA</sequence>
<feature type="chain" id="PRO_5045197789" description="Peptidase C39-like domain-containing protein" evidence="1">
    <location>
        <begin position="27"/>
        <end position="199"/>
    </location>
</feature>
<dbReference type="Pfam" id="PF13529">
    <property type="entry name" value="Peptidase_C39_2"/>
    <property type="match status" value="1"/>
</dbReference>
<dbReference type="EMBL" id="BAAANN010000002">
    <property type="protein sequence ID" value="GAA1941645.1"/>
    <property type="molecule type" value="Genomic_DNA"/>
</dbReference>
<keyword evidence="1" id="KW-0732">Signal</keyword>
<feature type="domain" description="Peptidase C39-like" evidence="2">
    <location>
        <begin position="34"/>
        <end position="173"/>
    </location>
</feature>
<feature type="signal peptide" evidence="1">
    <location>
        <begin position="1"/>
        <end position="26"/>
    </location>
</feature>
<dbReference type="RefSeq" id="WP_425546367.1">
    <property type="nucleotide sequence ID" value="NZ_BAAANN010000002.1"/>
</dbReference>
<evidence type="ECO:0000313" key="4">
    <source>
        <dbReference type="Proteomes" id="UP001501116"/>
    </source>
</evidence>
<comment type="caution">
    <text evidence="3">The sequence shown here is derived from an EMBL/GenBank/DDBJ whole genome shotgun (WGS) entry which is preliminary data.</text>
</comment>
<dbReference type="Gene3D" id="3.90.70.10">
    <property type="entry name" value="Cysteine proteinases"/>
    <property type="match status" value="1"/>
</dbReference>
<proteinExistence type="predicted"/>
<protein>
    <recommendedName>
        <fullName evidence="2">Peptidase C39-like domain-containing protein</fullName>
    </recommendedName>
</protein>
<organism evidence="3 4">
    <name type="scientific">Amycolatopsis minnesotensis</name>
    <dbReference type="NCBI Taxonomy" id="337894"/>
    <lineage>
        <taxon>Bacteria</taxon>
        <taxon>Bacillati</taxon>
        <taxon>Actinomycetota</taxon>
        <taxon>Actinomycetes</taxon>
        <taxon>Pseudonocardiales</taxon>
        <taxon>Pseudonocardiaceae</taxon>
        <taxon>Amycolatopsis</taxon>
    </lineage>
</organism>
<name>A0ABN2Q206_9PSEU</name>
<reference evidence="3 4" key="1">
    <citation type="journal article" date="2019" name="Int. J. Syst. Evol. Microbiol.">
        <title>The Global Catalogue of Microorganisms (GCM) 10K type strain sequencing project: providing services to taxonomists for standard genome sequencing and annotation.</title>
        <authorList>
            <consortium name="The Broad Institute Genomics Platform"/>
            <consortium name="The Broad Institute Genome Sequencing Center for Infectious Disease"/>
            <person name="Wu L."/>
            <person name="Ma J."/>
        </authorList>
    </citation>
    <scope>NUCLEOTIDE SEQUENCE [LARGE SCALE GENOMIC DNA]</scope>
    <source>
        <strain evidence="3 4">JCM 14545</strain>
    </source>
</reference>
<evidence type="ECO:0000256" key="1">
    <source>
        <dbReference type="SAM" id="SignalP"/>
    </source>
</evidence>
<evidence type="ECO:0000313" key="3">
    <source>
        <dbReference type="EMBL" id="GAA1941645.1"/>
    </source>
</evidence>
<keyword evidence="4" id="KW-1185">Reference proteome</keyword>
<dbReference type="Proteomes" id="UP001501116">
    <property type="component" value="Unassembled WGS sequence"/>
</dbReference>
<gene>
    <name evidence="3" type="ORF">GCM10009754_06250</name>
</gene>
<evidence type="ECO:0000259" key="2">
    <source>
        <dbReference type="Pfam" id="PF13529"/>
    </source>
</evidence>
<accession>A0ABN2Q206</accession>
<dbReference type="InterPro" id="IPR039564">
    <property type="entry name" value="Peptidase_C39-like"/>
</dbReference>
<dbReference type="InterPro" id="IPR038765">
    <property type="entry name" value="Papain-like_cys_pep_sf"/>
</dbReference>
<dbReference type="SUPFAM" id="SSF54001">
    <property type="entry name" value="Cysteine proteinases"/>
    <property type="match status" value="1"/>
</dbReference>